<evidence type="ECO:0000313" key="2">
    <source>
        <dbReference type="Proteomes" id="UP000013984"/>
    </source>
</evidence>
<sequence length="52" mass="6124">MVLSRSRFLSIGQSKTEPHSINFIEWARDSNYNLKPKTETLRFDHVPGVYRT</sequence>
<comment type="caution">
    <text evidence="1">The sequence shown here is derived from an EMBL/GenBank/DDBJ whole genome shotgun (WGS) entry which is preliminary data.</text>
</comment>
<reference evidence="1" key="1">
    <citation type="submission" date="2013-04" db="EMBL/GenBank/DDBJ databases">
        <authorList>
            <person name="Harkins D.M."/>
            <person name="Durkin A.S."/>
            <person name="Brinkac L.M."/>
            <person name="Haft D.H."/>
            <person name="Selengut J.D."/>
            <person name="Sanka R."/>
            <person name="DePew J."/>
            <person name="Purushe J."/>
            <person name="Galloway R.L."/>
            <person name="Vinetz J.M."/>
            <person name="Sutton G.G."/>
            <person name="Nierman W.C."/>
            <person name="Fouts D.E."/>
        </authorList>
    </citation>
    <scope>NUCLEOTIDE SEQUENCE [LARGE SCALE GENOMIC DNA]</scope>
    <source>
        <strain evidence="1">CDC</strain>
    </source>
</reference>
<name>R9A112_9LEPT</name>
<protein>
    <submittedName>
        <fullName evidence="1">Uncharacterized protein</fullName>
    </submittedName>
</protein>
<dbReference type="STRING" id="1218599.LEP1GSC195_2724"/>
<accession>R9A112</accession>
<proteinExistence type="predicted"/>
<organism evidence="1 2">
    <name type="scientific">Leptospira wolbachii serovar Codice str. CDC</name>
    <dbReference type="NCBI Taxonomy" id="1218599"/>
    <lineage>
        <taxon>Bacteria</taxon>
        <taxon>Pseudomonadati</taxon>
        <taxon>Spirochaetota</taxon>
        <taxon>Spirochaetia</taxon>
        <taxon>Leptospirales</taxon>
        <taxon>Leptospiraceae</taxon>
        <taxon>Leptospira</taxon>
    </lineage>
</organism>
<keyword evidence="2" id="KW-1185">Reference proteome</keyword>
<evidence type="ECO:0000313" key="1">
    <source>
        <dbReference type="EMBL" id="EOQ95787.1"/>
    </source>
</evidence>
<dbReference type="Proteomes" id="UP000013984">
    <property type="component" value="Unassembled WGS sequence"/>
</dbReference>
<dbReference type="EMBL" id="AOGZ02000014">
    <property type="protein sequence ID" value="EOQ95787.1"/>
    <property type="molecule type" value="Genomic_DNA"/>
</dbReference>
<gene>
    <name evidence="1" type="ORF">LEP1GSC195_2724</name>
</gene>
<dbReference type="AlphaFoldDB" id="R9A112"/>